<feature type="compositionally biased region" description="Basic and acidic residues" evidence="1">
    <location>
        <begin position="137"/>
        <end position="147"/>
    </location>
</feature>
<dbReference type="VEuPathDB" id="FungiDB:ZTRI_16.72"/>
<dbReference type="RefSeq" id="XP_003847244.1">
    <property type="nucleotide sequence ID" value="XM_003847196.1"/>
</dbReference>
<organism evidence="2 3">
    <name type="scientific">Zymoseptoria tritici (strain CBS 115943 / IPO323)</name>
    <name type="common">Speckled leaf blotch fungus</name>
    <name type="synonym">Septoria tritici</name>
    <dbReference type="NCBI Taxonomy" id="336722"/>
    <lineage>
        <taxon>Eukaryota</taxon>
        <taxon>Fungi</taxon>
        <taxon>Dikarya</taxon>
        <taxon>Ascomycota</taxon>
        <taxon>Pezizomycotina</taxon>
        <taxon>Dothideomycetes</taxon>
        <taxon>Dothideomycetidae</taxon>
        <taxon>Mycosphaerellales</taxon>
        <taxon>Mycosphaerellaceae</taxon>
        <taxon>Zymoseptoria</taxon>
    </lineage>
</organism>
<protein>
    <submittedName>
        <fullName evidence="2">Uncharacterized protein</fullName>
    </submittedName>
</protein>
<evidence type="ECO:0000313" key="2">
    <source>
        <dbReference type="EMBL" id="EGP82220.1"/>
    </source>
</evidence>
<proteinExistence type="predicted"/>
<gene>
    <name evidence="2" type="ORF">MYCGRDRAFT_97755</name>
</gene>
<dbReference type="AlphaFoldDB" id="F9XR96"/>
<feature type="compositionally biased region" description="Polar residues" evidence="1">
    <location>
        <begin position="118"/>
        <end position="136"/>
    </location>
</feature>
<keyword evidence="3" id="KW-1185">Reference proteome</keyword>
<evidence type="ECO:0000256" key="1">
    <source>
        <dbReference type="SAM" id="MobiDB-lite"/>
    </source>
</evidence>
<accession>F9XR96</accession>
<evidence type="ECO:0000313" key="3">
    <source>
        <dbReference type="Proteomes" id="UP000008062"/>
    </source>
</evidence>
<dbReference type="KEGG" id="ztr:MYCGRDRAFT_97755"/>
<dbReference type="InParanoid" id="F9XR96"/>
<dbReference type="Proteomes" id="UP000008062">
    <property type="component" value="Chromosome 16"/>
</dbReference>
<name>F9XR96_ZYMTI</name>
<feature type="region of interest" description="Disordered" evidence="1">
    <location>
        <begin position="91"/>
        <end position="147"/>
    </location>
</feature>
<sequence>MILYSFLGLTERRKELGSDDARQSLAVHQALVDKMTAYLTELLISPVIGLPRSVVPFAAKSPASQPAHLLSNTVEPVKKYARVGRYRRRWEAQLPRRTKNSAVGDDEREGSKDRATASKMNMASSSAGKGKTSQSDVGKKPGGERKG</sequence>
<dbReference type="EMBL" id="CM001211">
    <property type="protein sequence ID" value="EGP82220.1"/>
    <property type="molecule type" value="Genomic_DNA"/>
</dbReference>
<dbReference type="GeneID" id="13399927"/>
<reference evidence="2 3" key="1">
    <citation type="journal article" date="2011" name="PLoS Genet.">
        <title>Finished genome of the fungal wheat pathogen Mycosphaerella graminicola reveals dispensome structure, chromosome plasticity, and stealth pathogenesis.</title>
        <authorList>
            <person name="Goodwin S.B."/>
            <person name="Ben M'barek S."/>
            <person name="Dhillon B."/>
            <person name="Wittenberg A.H.J."/>
            <person name="Crane C.F."/>
            <person name="Hane J.K."/>
            <person name="Foster A.J."/>
            <person name="Van der Lee T.A.J."/>
            <person name="Grimwood J."/>
            <person name="Aerts A."/>
            <person name="Antoniw J."/>
            <person name="Bailey A."/>
            <person name="Bluhm B."/>
            <person name="Bowler J."/>
            <person name="Bristow J."/>
            <person name="van der Burgt A."/>
            <person name="Canto-Canche B."/>
            <person name="Churchill A.C.L."/>
            <person name="Conde-Ferraez L."/>
            <person name="Cools H.J."/>
            <person name="Coutinho P.M."/>
            <person name="Csukai M."/>
            <person name="Dehal P."/>
            <person name="De Wit P."/>
            <person name="Donzelli B."/>
            <person name="van de Geest H.C."/>
            <person name="van Ham R.C.H.J."/>
            <person name="Hammond-Kosack K.E."/>
            <person name="Henrissat B."/>
            <person name="Kilian A."/>
            <person name="Kobayashi A.K."/>
            <person name="Koopmann E."/>
            <person name="Kourmpetis Y."/>
            <person name="Kuzniar A."/>
            <person name="Lindquist E."/>
            <person name="Lombard V."/>
            <person name="Maliepaard C."/>
            <person name="Martins N."/>
            <person name="Mehrabi R."/>
            <person name="Nap J.P.H."/>
            <person name="Ponomarenko A."/>
            <person name="Rudd J.J."/>
            <person name="Salamov A."/>
            <person name="Schmutz J."/>
            <person name="Schouten H.J."/>
            <person name="Shapiro H."/>
            <person name="Stergiopoulos I."/>
            <person name="Torriani S.F.F."/>
            <person name="Tu H."/>
            <person name="de Vries R.P."/>
            <person name="Waalwijk C."/>
            <person name="Ware S.B."/>
            <person name="Wiebenga A."/>
            <person name="Zwiers L.-H."/>
            <person name="Oliver R.P."/>
            <person name="Grigoriev I.V."/>
            <person name="Kema G.H.J."/>
        </authorList>
    </citation>
    <scope>NUCLEOTIDE SEQUENCE [LARGE SCALE GENOMIC DNA]</scope>
    <source>
        <strain evidence="3">CBS 115943 / IPO323</strain>
    </source>
</reference>
<dbReference type="HOGENOM" id="CLU_1769544_0_0_1"/>